<dbReference type="Proteomes" id="UP000632222">
    <property type="component" value="Unassembled WGS sequence"/>
</dbReference>
<evidence type="ECO:0000313" key="1">
    <source>
        <dbReference type="EMBL" id="GGJ37965.1"/>
    </source>
</evidence>
<accession>A0ABQ2D021</accession>
<gene>
    <name evidence="1" type="ORF">GCM10008938_25070</name>
</gene>
<organism evidence="1 2">
    <name type="scientific">Deinococcus roseus</name>
    <dbReference type="NCBI Taxonomy" id="392414"/>
    <lineage>
        <taxon>Bacteria</taxon>
        <taxon>Thermotogati</taxon>
        <taxon>Deinococcota</taxon>
        <taxon>Deinococci</taxon>
        <taxon>Deinococcales</taxon>
        <taxon>Deinococcaceae</taxon>
        <taxon>Deinococcus</taxon>
    </lineage>
</organism>
<evidence type="ECO:0000313" key="2">
    <source>
        <dbReference type="Proteomes" id="UP000632222"/>
    </source>
</evidence>
<protein>
    <submittedName>
        <fullName evidence="1">Uncharacterized protein</fullName>
    </submittedName>
</protein>
<keyword evidence="2" id="KW-1185">Reference proteome</keyword>
<sequence length="169" mass="18913">MEKLYSYVGPRNLLSLSIPADLLRVVSVASLLCWLQKKTSASEPCTATYIVSRDRELKIAERQTEHVACTQGGPVLAAGEMTLQWFKNQVQVLGLSNLSTRFCPEPACLQVGLTLLENLKLDLTGCTVYAFDFRLCPECQTINVVKNQEFYCSVCDAALPLHWNFEHPQ</sequence>
<proteinExistence type="predicted"/>
<comment type="caution">
    <text evidence="1">The sequence shown here is derived from an EMBL/GenBank/DDBJ whole genome shotgun (WGS) entry which is preliminary data.</text>
</comment>
<reference evidence="2" key="1">
    <citation type="journal article" date="2019" name="Int. J. Syst. Evol. Microbiol.">
        <title>The Global Catalogue of Microorganisms (GCM) 10K type strain sequencing project: providing services to taxonomists for standard genome sequencing and annotation.</title>
        <authorList>
            <consortium name="The Broad Institute Genomics Platform"/>
            <consortium name="The Broad Institute Genome Sequencing Center for Infectious Disease"/>
            <person name="Wu L."/>
            <person name="Ma J."/>
        </authorList>
    </citation>
    <scope>NUCLEOTIDE SEQUENCE [LARGE SCALE GENOMIC DNA]</scope>
    <source>
        <strain evidence="2">JCM 14370</strain>
    </source>
</reference>
<name>A0ABQ2D021_9DEIO</name>
<dbReference type="EMBL" id="BMOD01000008">
    <property type="protein sequence ID" value="GGJ37965.1"/>
    <property type="molecule type" value="Genomic_DNA"/>
</dbReference>